<evidence type="ECO:0000256" key="10">
    <source>
        <dbReference type="PIRNR" id="PIRNR028865"/>
    </source>
</evidence>
<comment type="caution">
    <text evidence="12">The sequence shown here is derived from an EMBL/GenBank/DDBJ whole genome shotgun (WGS) entry which is preliminary data.</text>
</comment>
<comment type="function">
    <text evidence="7 10">Involved in transport of proteins from the cis/medial-Golgi to the trans-Golgi network.</text>
</comment>
<evidence type="ECO:0000256" key="8">
    <source>
        <dbReference type="ARBA" id="ARBA00037862"/>
    </source>
</evidence>
<gene>
    <name evidence="12" type="ORF">niasHT_003850</name>
</gene>
<name>A0ABD2LW36_9BILA</name>
<accession>A0ABD2LW36</accession>
<evidence type="ECO:0000256" key="4">
    <source>
        <dbReference type="ARBA" id="ARBA00022989"/>
    </source>
</evidence>
<evidence type="ECO:0000256" key="5">
    <source>
        <dbReference type="ARBA" id="ARBA00023034"/>
    </source>
</evidence>
<proteinExistence type="inferred from homology"/>
<keyword evidence="1 10" id="KW-0813">Transport</keyword>
<reference evidence="12 13" key="1">
    <citation type="submission" date="2024-10" db="EMBL/GenBank/DDBJ databases">
        <authorList>
            <person name="Kim D."/>
        </authorList>
    </citation>
    <scope>NUCLEOTIDE SEQUENCE [LARGE SCALE GENOMIC DNA]</scope>
    <source>
        <strain evidence="12">BH-2024</strain>
    </source>
</reference>
<evidence type="ECO:0008006" key="14">
    <source>
        <dbReference type="Google" id="ProtNLM"/>
    </source>
</evidence>
<evidence type="ECO:0000313" key="13">
    <source>
        <dbReference type="Proteomes" id="UP001620626"/>
    </source>
</evidence>
<feature type="transmembrane region" description="Helical" evidence="11">
    <location>
        <begin position="190"/>
        <end position="211"/>
    </location>
</feature>
<dbReference type="Proteomes" id="UP001620626">
    <property type="component" value="Unassembled WGS sequence"/>
</dbReference>
<dbReference type="SUPFAM" id="SSF58038">
    <property type="entry name" value="SNARE fusion complex"/>
    <property type="match status" value="1"/>
</dbReference>
<comment type="subcellular location">
    <subcellularLocation>
        <location evidence="8">Golgi apparatus</location>
        <location evidence="8">cis-Golgi network membrane</location>
        <topology evidence="8">Single-pass type IV membrane protein</topology>
    </subcellularLocation>
</comment>
<protein>
    <recommendedName>
        <fullName evidence="14">Golgi SNAP receptor complex member 2</fullName>
    </recommendedName>
</protein>
<dbReference type="PANTHER" id="PTHR21230:SF1">
    <property type="entry name" value="GOLGI SNAP RECEPTOR COMPLEX MEMBER 2"/>
    <property type="match status" value="1"/>
</dbReference>
<organism evidence="12 13">
    <name type="scientific">Heterodera trifolii</name>
    <dbReference type="NCBI Taxonomy" id="157864"/>
    <lineage>
        <taxon>Eukaryota</taxon>
        <taxon>Metazoa</taxon>
        <taxon>Ecdysozoa</taxon>
        <taxon>Nematoda</taxon>
        <taxon>Chromadorea</taxon>
        <taxon>Rhabditida</taxon>
        <taxon>Tylenchina</taxon>
        <taxon>Tylenchomorpha</taxon>
        <taxon>Tylenchoidea</taxon>
        <taxon>Heteroderidae</taxon>
        <taxon>Heteroderinae</taxon>
        <taxon>Heterodera</taxon>
    </lineage>
</organism>
<dbReference type="PANTHER" id="PTHR21230">
    <property type="entry name" value="VESICLE TRANSPORT V-SNARE PROTEIN VTI1-RELATED"/>
    <property type="match status" value="1"/>
</dbReference>
<keyword evidence="4 11" id="KW-1133">Transmembrane helix</keyword>
<keyword evidence="2 11" id="KW-0812">Transmembrane</keyword>
<evidence type="ECO:0000256" key="9">
    <source>
        <dbReference type="ARBA" id="ARBA00038172"/>
    </source>
</evidence>
<evidence type="ECO:0000256" key="1">
    <source>
        <dbReference type="ARBA" id="ARBA00022448"/>
    </source>
</evidence>
<dbReference type="GO" id="GO:0015031">
    <property type="term" value="P:protein transport"/>
    <property type="evidence" value="ECO:0007669"/>
    <property type="project" value="UniProtKB-KW"/>
</dbReference>
<dbReference type="InterPro" id="IPR027027">
    <property type="entry name" value="GOSR2/Membrin/Bos1"/>
</dbReference>
<keyword evidence="3 10" id="KW-0653">Protein transport</keyword>
<sequence length="213" mass="25205">MEQLFQQANMDLHQIHLEMRHLELCKNESEAQPLFQKLHQQIRQSAGQLDGLERLVNKEPSGKRHTSKYRFEQLRHDYNALEMAINSLQNRLTTKWRTAAEREELLTMRFKPNETHLDFEGTELLVNDRLKQSHNAVDDLIAHGNSVLTSLRHQHLGLKDVKRKMFDIGQVLGLSTTTLKMIEKRLEDDWLLFLVLCLLCVVFMYCFYRFWKG</sequence>
<dbReference type="EMBL" id="JBICBT010000258">
    <property type="protein sequence ID" value="KAL3119067.1"/>
    <property type="molecule type" value="Genomic_DNA"/>
</dbReference>
<comment type="similarity">
    <text evidence="9 10">Belongs to the GOSR2 family.</text>
</comment>
<dbReference type="PIRSF" id="PIRSF028865">
    <property type="entry name" value="Membrin-2"/>
    <property type="match status" value="1"/>
</dbReference>
<dbReference type="Pfam" id="PF12352">
    <property type="entry name" value="V-SNARE_C"/>
    <property type="match status" value="1"/>
</dbReference>
<evidence type="ECO:0000256" key="6">
    <source>
        <dbReference type="ARBA" id="ARBA00023136"/>
    </source>
</evidence>
<evidence type="ECO:0000256" key="3">
    <source>
        <dbReference type="ARBA" id="ARBA00022927"/>
    </source>
</evidence>
<evidence type="ECO:0000256" key="11">
    <source>
        <dbReference type="SAM" id="Phobius"/>
    </source>
</evidence>
<evidence type="ECO:0000313" key="12">
    <source>
        <dbReference type="EMBL" id="KAL3119067.1"/>
    </source>
</evidence>
<keyword evidence="13" id="KW-1185">Reference proteome</keyword>
<evidence type="ECO:0000256" key="7">
    <source>
        <dbReference type="ARBA" id="ARBA00037078"/>
    </source>
</evidence>
<keyword evidence="6 10" id="KW-0472">Membrane</keyword>
<keyword evidence="5" id="KW-0333">Golgi apparatus</keyword>
<dbReference type="AlphaFoldDB" id="A0ABD2LW36"/>
<evidence type="ECO:0000256" key="2">
    <source>
        <dbReference type="ARBA" id="ARBA00022692"/>
    </source>
</evidence>
<dbReference type="GO" id="GO:0005794">
    <property type="term" value="C:Golgi apparatus"/>
    <property type="evidence" value="ECO:0007669"/>
    <property type="project" value="UniProtKB-SubCell"/>
</dbReference>